<sequence length="328" mass="36721">MKMTSRCLVNFHKYLGIKNFSVWHGKLVPLLNTSASSSSIRLHHFARSVRCFNLDTESALQINCIRQINSSSFLEAGHSKWQNIKHVKAAADREKGMKSNLLSRKLQFIFAKNPEIDPKLNTELANLIKWARSNNLSNDVMNKAIDRQVKLQDPKCISAFGGRGPSNTGVIIECFALKPHHTKSIIQSIVKKYGFNLNASVDDLFEYKGIIDVELSSEESAAARSDSETFPLDKYIEMAIEVGAEEVTLEDDGEKPYLQFICNPLEVPKVVKGLSAAGLSIVNNEKIYIPKVVVPVTSEFLEVVDKLTDKLDLNPDVIKYHFNVVPES</sequence>
<evidence type="ECO:0000313" key="4">
    <source>
        <dbReference type="EMBL" id="CEK78329.1"/>
    </source>
</evidence>
<feature type="domain" description="TACO1/YebC-like second and third" evidence="2">
    <location>
        <begin position="160"/>
        <end position="324"/>
    </location>
</feature>
<dbReference type="SUPFAM" id="SSF75625">
    <property type="entry name" value="YebC-like"/>
    <property type="match status" value="1"/>
</dbReference>
<dbReference type="Gene3D" id="3.30.70.980">
    <property type="match status" value="2"/>
</dbReference>
<accession>A0A0B7ABD9</accession>
<dbReference type="Pfam" id="PF20772">
    <property type="entry name" value="TACO1_YebC_N"/>
    <property type="match status" value="1"/>
</dbReference>
<dbReference type="PANTHER" id="PTHR12532:SF0">
    <property type="entry name" value="TRANSLATIONAL ACTIVATOR OF CYTOCHROME C OXIDASE 1"/>
    <property type="match status" value="1"/>
</dbReference>
<comment type="similarity">
    <text evidence="1">Belongs to the TACO1 family.</text>
</comment>
<evidence type="ECO:0000259" key="3">
    <source>
        <dbReference type="Pfam" id="PF20772"/>
    </source>
</evidence>
<evidence type="ECO:0000259" key="2">
    <source>
        <dbReference type="Pfam" id="PF01709"/>
    </source>
</evidence>
<dbReference type="Gene3D" id="1.10.10.200">
    <property type="match status" value="1"/>
</dbReference>
<dbReference type="Pfam" id="PF01709">
    <property type="entry name" value="Transcrip_reg"/>
    <property type="match status" value="1"/>
</dbReference>
<protein>
    <recommendedName>
        <fullName evidence="5">Translational activator of cytochrome c oxidase 1</fullName>
    </recommendedName>
</protein>
<dbReference type="GO" id="GO:0005739">
    <property type="term" value="C:mitochondrion"/>
    <property type="evidence" value="ECO:0007669"/>
    <property type="project" value="TreeGrafter"/>
</dbReference>
<feature type="domain" description="TACO1/YebC-like N-terminal" evidence="3">
    <location>
        <begin position="79"/>
        <end position="148"/>
    </location>
</feature>
<name>A0A0B7ABD9_9EUPU</name>
<dbReference type="InterPro" id="IPR049083">
    <property type="entry name" value="TACO1_YebC_N"/>
</dbReference>
<dbReference type="PANTHER" id="PTHR12532">
    <property type="entry name" value="TRANSLATIONAL ACTIVATOR OF CYTOCHROME C OXIDASE 1"/>
    <property type="match status" value="1"/>
</dbReference>
<organism evidence="4">
    <name type="scientific">Arion vulgaris</name>
    <dbReference type="NCBI Taxonomy" id="1028688"/>
    <lineage>
        <taxon>Eukaryota</taxon>
        <taxon>Metazoa</taxon>
        <taxon>Spiralia</taxon>
        <taxon>Lophotrochozoa</taxon>
        <taxon>Mollusca</taxon>
        <taxon>Gastropoda</taxon>
        <taxon>Heterobranchia</taxon>
        <taxon>Euthyneura</taxon>
        <taxon>Panpulmonata</taxon>
        <taxon>Eupulmonata</taxon>
        <taxon>Stylommatophora</taxon>
        <taxon>Helicina</taxon>
        <taxon>Arionoidea</taxon>
        <taxon>Arionidae</taxon>
        <taxon>Arion</taxon>
    </lineage>
</organism>
<reference evidence="4" key="1">
    <citation type="submission" date="2014-12" db="EMBL/GenBank/DDBJ databases">
        <title>Insight into the proteome of Arion vulgaris.</title>
        <authorList>
            <person name="Aradska J."/>
            <person name="Bulat T."/>
            <person name="Smidak R."/>
            <person name="Sarate P."/>
            <person name="Gangsoo J."/>
            <person name="Sialana F."/>
            <person name="Bilban M."/>
            <person name="Lubec G."/>
        </authorList>
    </citation>
    <scope>NUCLEOTIDE SEQUENCE</scope>
    <source>
        <tissue evidence="4">Skin</tissue>
    </source>
</reference>
<dbReference type="InterPro" id="IPR017856">
    <property type="entry name" value="Integrase-like_N"/>
</dbReference>
<dbReference type="InterPro" id="IPR048300">
    <property type="entry name" value="TACO1_YebC-like_2nd/3rd_dom"/>
</dbReference>
<dbReference type="AlphaFoldDB" id="A0A0B7ABD9"/>
<evidence type="ECO:0008006" key="5">
    <source>
        <dbReference type="Google" id="ProtNLM"/>
    </source>
</evidence>
<dbReference type="InterPro" id="IPR026564">
    <property type="entry name" value="Transcrip_reg_TACO1-like_dom3"/>
</dbReference>
<evidence type="ECO:0000256" key="1">
    <source>
        <dbReference type="ARBA" id="ARBA00008724"/>
    </source>
</evidence>
<proteinExistence type="inferred from homology"/>
<dbReference type="EMBL" id="HACG01031464">
    <property type="protein sequence ID" value="CEK78329.1"/>
    <property type="molecule type" value="Transcribed_RNA"/>
</dbReference>
<dbReference type="InterPro" id="IPR002876">
    <property type="entry name" value="Transcrip_reg_TACO1-like"/>
</dbReference>
<dbReference type="InterPro" id="IPR029072">
    <property type="entry name" value="YebC-like"/>
</dbReference>
<gene>
    <name evidence="4" type="primary">ORF109582</name>
</gene>